<dbReference type="InterPro" id="IPR013760">
    <property type="entry name" value="Topo_IIA-like_dom_sf"/>
</dbReference>
<evidence type="ECO:0000256" key="3">
    <source>
        <dbReference type="ARBA" id="ARBA00023125"/>
    </source>
</evidence>
<keyword evidence="3" id="KW-0238">DNA-binding</keyword>
<dbReference type="SMART" id="SM00434">
    <property type="entry name" value="TOP4c"/>
    <property type="match status" value="1"/>
</dbReference>
<organism evidence="6">
    <name type="scientific">marine metagenome</name>
    <dbReference type="NCBI Taxonomy" id="408172"/>
    <lineage>
        <taxon>unclassified sequences</taxon>
        <taxon>metagenomes</taxon>
        <taxon>ecological metagenomes</taxon>
    </lineage>
</organism>
<dbReference type="SUPFAM" id="SSF56719">
    <property type="entry name" value="Type II DNA topoisomerase"/>
    <property type="match status" value="1"/>
</dbReference>
<dbReference type="InterPro" id="IPR013758">
    <property type="entry name" value="Topo_IIA_A/C_ab"/>
</dbReference>
<reference evidence="6" key="1">
    <citation type="submission" date="2018-05" db="EMBL/GenBank/DDBJ databases">
        <authorList>
            <person name="Lanie J.A."/>
            <person name="Ng W.-L."/>
            <person name="Kazmierczak K.M."/>
            <person name="Andrzejewski T.M."/>
            <person name="Davidsen T.M."/>
            <person name="Wayne K.J."/>
            <person name="Tettelin H."/>
            <person name="Glass J.I."/>
            <person name="Rusch D."/>
            <person name="Podicherti R."/>
            <person name="Tsui H.-C.T."/>
            <person name="Winkler M.E."/>
        </authorList>
    </citation>
    <scope>NUCLEOTIDE SEQUENCE</scope>
</reference>
<dbReference type="GO" id="GO:0003918">
    <property type="term" value="F:DNA topoisomerase type II (double strand cut, ATP-hydrolyzing) activity"/>
    <property type="evidence" value="ECO:0007669"/>
    <property type="project" value="InterPro"/>
</dbReference>
<gene>
    <name evidence="6" type="ORF">METZ01_LOCUS438879</name>
</gene>
<dbReference type="GO" id="GO:0005524">
    <property type="term" value="F:ATP binding"/>
    <property type="evidence" value="ECO:0007669"/>
    <property type="project" value="InterPro"/>
</dbReference>
<feature type="non-terminal residue" evidence="6">
    <location>
        <position position="155"/>
    </location>
</feature>
<keyword evidence="4" id="KW-0413">Isomerase</keyword>
<accession>A0A382YT53</accession>
<keyword evidence="2" id="KW-0799">Topoisomerase</keyword>
<dbReference type="Gene3D" id="3.90.199.10">
    <property type="entry name" value="Topoisomerase II, domain 5"/>
    <property type="match status" value="1"/>
</dbReference>
<dbReference type="AlphaFoldDB" id="A0A382YT53"/>
<comment type="similarity">
    <text evidence="1">Belongs to the type II topoisomerase GyrA/ParC subunit family.</text>
</comment>
<dbReference type="PANTHER" id="PTHR43493">
    <property type="entry name" value="DNA GYRASE/TOPOISOMERASE SUBUNIT A"/>
    <property type="match status" value="1"/>
</dbReference>
<evidence type="ECO:0000256" key="4">
    <source>
        <dbReference type="ARBA" id="ARBA00023235"/>
    </source>
</evidence>
<dbReference type="EMBL" id="UINC01178063">
    <property type="protein sequence ID" value="SVD86025.1"/>
    <property type="molecule type" value="Genomic_DNA"/>
</dbReference>
<feature type="domain" description="Topo IIA-type catalytic" evidence="5">
    <location>
        <begin position="45"/>
        <end position="155"/>
    </location>
</feature>
<dbReference type="GO" id="GO:0006265">
    <property type="term" value="P:DNA topological change"/>
    <property type="evidence" value="ECO:0007669"/>
    <property type="project" value="InterPro"/>
</dbReference>
<proteinExistence type="inferred from homology"/>
<dbReference type="Pfam" id="PF00521">
    <property type="entry name" value="DNA_topoisoIV"/>
    <property type="match status" value="1"/>
</dbReference>
<evidence type="ECO:0000259" key="5">
    <source>
        <dbReference type="PROSITE" id="PS52040"/>
    </source>
</evidence>
<evidence type="ECO:0000313" key="6">
    <source>
        <dbReference type="EMBL" id="SVD86025.1"/>
    </source>
</evidence>
<dbReference type="PROSITE" id="PS52040">
    <property type="entry name" value="TOPO_IIA"/>
    <property type="match status" value="1"/>
</dbReference>
<evidence type="ECO:0000256" key="2">
    <source>
        <dbReference type="ARBA" id="ARBA00023029"/>
    </source>
</evidence>
<dbReference type="GO" id="GO:0005737">
    <property type="term" value="C:cytoplasm"/>
    <property type="evidence" value="ECO:0007669"/>
    <property type="project" value="TreeGrafter"/>
</dbReference>
<dbReference type="GO" id="GO:0009330">
    <property type="term" value="C:DNA topoisomerase type II (double strand cut, ATP-hydrolyzing) complex"/>
    <property type="evidence" value="ECO:0007669"/>
    <property type="project" value="TreeGrafter"/>
</dbReference>
<dbReference type="InterPro" id="IPR050220">
    <property type="entry name" value="Type_II_DNA_Topoisomerases"/>
</dbReference>
<dbReference type="InterPro" id="IPR002205">
    <property type="entry name" value="Topo_IIA_dom_A"/>
</dbReference>
<evidence type="ECO:0000256" key="1">
    <source>
        <dbReference type="ARBA" id="ARBA00008263"/>
    </source>
</evidence>
<dbReference type="PANTHER" id="PTHR43493:SF5">
    <property type="entry name" value="DNA GYRASE SUBUNIT A, CHLOROPLASTIC_MITOCHONDRIAL"/>
    <property type="match status" value="1"/>
</dbReference>
<sequence length="155" mass="17586">MTDSDNQSPKENTNKKQSIVPILIDTEMQNSYLDYAMSVIVSRALPDVRDGLKPVHRRILYAMHEAGYEWNKQHRKSARVVGDVIGKYHPHGDQAVYDALVRLAQDFSMRVPLLDGQGNFGSMDGDRAAAMRYTEVRMAKIAEYLLTDIEKNTVD</sequence>
<dbReference type="GO" id="GO:0003677">
    <property type="term" value="F:DNA binding"/>
    <property type="evidence" value="ECO:0007669"/>
    <property type="project" value="UniProtKB-KW"/>
</dbReference>
<name>A0A382YT53_9ZZZZ</name>
<protein>
    <recommendedName>
        <fullName evidence="5">Topo IIA-type catalytic domain-containing protein</fullName>
    </recommendedName>
</protein>